<dbReference type="Gene3D" id="3.40.50.2300">
    <property type="match status" value="1"/>
</dbReference>
<dbReference type="Gene3D" id="6.10.250.690">
    <property type="match status" value="1"/>
</dbReference>
<sequence>MTGDRTDAHVLLVEAEKTTRDLYNAVLLGSGCVTDLATSILEMKRHIRYRKFDIILLELQLPDGNALDVISELRRDTSAGIIVATSCCTMNDRLRGLENGADDYLEKPLHPRELVARVRNLSRRLNMAVLRGKESLVYHFAGWKIDLATRKIWLHSNIEIHLTENEFRLLDALIRNAPKPVHRDRLLMLLDEDITVRAIDKAIYRMRTKLHAVLGKSEPFIETVHGFGYRLAAKQL</sequence>
<evidence type="ECO:0000256" key="1">
    <source>
        <dbReference type="ARBA" id="ARBA00022553"/>
    </source>
</evidence>
<dbReference type="GO" id="GO:0000976">
    <property type="term" value="F:transcription cis-regulatory region binding"/>
    <property type="evidence" value="ECO:0007669"/>
    <property type="project" value="TreeGrafter"/>
</dbReference>
<comment type="caution">
    <text evidence="10">The sequence shown here is derived from an EMBL/GenBank/DDBJ whole genome shotgun (WGS) entry which is preliminary data.</text>
</comment>
<dbReference type="InterPro" id="IPR036388">
    <property type="entry name" value="WH-like_DNA-bd_sf"/>
</dbReference>
<dbReference type="PROSITE" id="PS51755">
    <property type="entry name" value="OMPR_PHOB"/>
    <property type="match status" value="1"/>
</dbReference>
<dbReference type="InterPro" id="IPR001789">
    <property type="entry name" value="Sig_transdc_resp-reg_receiver"/>
</dbReference>
<evidence type="ECO:0000259" key="8">
    <source>
        <dbReference type="PROSITE" id="PS50110"/>
    </source>
</evidence>
<dbReference type="SUPFAM" id="SSF46894">
    <property type="entry name" value="C-terminal effector domain of the bipartite response regulators"/>
    <property type="match status" value="1"/>
</dbReference>
<dbReference type="AlphaFoldDB" id="A0A371Z528"/>
<comment type="caution">
    <text evidence="6">Lacks conserved residue(s) required for the propagation of feature annotation.</text>
</comment>
<feature type="domain" description="Response regulatory" evidence="8">
    <location>
        <begin position="9"/>
        <end position="122"/>
    </location>
</feature>
<gene>
    <name evidence="10" type="ORF">DY926_00275</name>
</gene>
<evidence type="ECO:0000256" key="5">
    <source>
        <dbReference type="ARBA" id="ARBA00023163"/>
    </source>
</evidence>
<dbReference type="SMART" id="SM00862">
    <property type="entry name" value="Trans_reg_C"/>
    <property type="match status" value="1"/>
</dbReference>
<dbReference type="Proteomes" id="UP000262371">
    <property type="component" value="Unassembled WGS sequence"/>
</dbReference>
<dbReference type="EMBL" id="QUWV01000001">
    <property type="protein sequence ID" value="RFD21571.1"/>
    <property type="molecule type" value="Genomic_DNA"/>
</dbReference>
<dbReference type="GO" id="GO:0006355">
    <property type="term" value="P:regulation of DNA-templated transcription"/>
    <property type="evidence" value="ECO:0007669"/>
    <property type="project" value="InterPro"/>
</dbReference>
<evidence type="ECO:0000256" key="7">
    <source>
        <dbReference type="PROSITE-ProRule" id="PRU01091"/>
    </source>
</evidence>
<dbReference type="PANTHER" id="PTHR48111">
    <property type="entry name" value="REGULATOR OF RPOS"/>
    <property type="match status" value="1"/>
</dbReference>
<keyword evidence="11" id="KW-1185">Reference proteome</keyword>
<keyword evidence="2" id="KW-0902">Two-component regulatory system</keyword>
<dbReference type="InterPro" id="IPR016032">
    <property type="entry name" value="Sig_transdc_resp-reg_C-effctor"/>
</dbReference>
<evidence type="ECO:0000256" key="6">
    <source>
        <dbReference type="PROSITE-ProRule" id="PRU00169"/>
    </source>
</evidence>
<protein>
    <submittedName>
        <fullName evidence="10">DNA-binding response regulator</fullName>
    </submittedName>
</protein>
<evidence type="ECO:0000313" key="10">
    <source>
        <dbReference type="EMBL" id="RFD21571.1"/>
    </source>
</evidence>
<dbReference type="SUPFAM" id="SSF52172">
    <property type="entry name" value="CheY-like"/>
    <property type="match status" value="1"/>
</dbReference>
<evidence type="ECO:0000313" key="11">
    <source>
        <dbReference type="Proteomes" id="UP000262371"/>
    </source>
</evidence>
<dbReference type="InterPro" id="IPR039420">
    <property type="entry name" value="WalR-like"/>
</dbReference>
<dbReference type="Pfam" id="PF00072">
    <property type="entry name" value="Response_reg"/>
    <property type="match status" value="1"/>
</dbReference>
<dbReference type="InterPro" id="IPR011006">
    <property type="entry name" value="CheY-like_superfamily"/>
</dbReference>
<dbReference type="RefSeq" id="WP_116701536.1">
    <property type="nucleotide sequence ID" value="NZ_QUWV01000001.1"/>
</dbReference>
<dbReference type="PROSITE" id="PS50110">
    <property type="entry name" value="RESPONSE_REGULATORY"/>
    <property type="match status" value="1"/>
</dbReference>
<keyword evidence="5" id="KW-0804">Transcription</keyword>
<evidence type="ECO:0000256" key="2">
    <source>
        <dbReference type="ARBA" id="ARBA00023012"/>
    </source>
</evidence>
<reference evidence="10 11" key="1">
    <citation type="submission" date="2018-08" db="EMBL/GenBank/DDBJ databases">
        <title>Komagataeibacter sp. AV 382.</title>
        <authorList>
            <person name="Skraban J."/>
            <person name="Trcek J."/>
        </authorList>
    </citation>
    <scope>NUCLEOTIDE SEQUENCE [LARGE SCALE GENOMIC DNA]</scope>
    <source>
        <strain evidence="10 11">AV 382</strain>
    </source>
</reference>
<dbReference type="OrthoDB" id="7267124at2"/>
<evidence type="ECO:0000259" key="9">
    <source>
        <dbReference type="PROSITE" id="PS51755"/>
    </source>
</evidence>
<evidence type="ECO:0000256" key="3">
    <source>
        <dbReference type="ARBA" id="ARBA00023015"/>
    </source>
</evidence>
<dbReference type="SMART" id="SM00448">
    <property type="entry name" value="REC"/>
    <property type="match status" value="1"/>
</dbReference>
<organism evidence="10 11">
    <name type="scientific">Komagataeibacter melaceti</name>
    <dbReference type="NCBI Taxonomy" id="2766577"/>
    <lineage>
        <taxon>Bacteria</taxon>
        <taxon>Pseudomonadati</taxon>
        <taxon>Pseudomonadota</taxon>
        <taxon>Alphaproteobacteria</taxon>
        <taxon>Acetobacterales</taxon>
        <taxon>Acetobacteraceae</taxon>
        <taxon>Komagataeibacter</taxon>
    </lineage>
</organism>
<evidence type="ECO:0000256" key="4">
    <source>
        <dbReference type="ARBA" id="ARBA00023125"/>
    </source>
</evidence>
<feature type="DNA-binding region" description="OmpR/PhoB-type" evidence="7">
    <location>
        <begin position="135"/>
        <end position="233"/>
    </location>
</feature>
<dbReference type="Pfam" id="PF00486">
    <property type="entry name" value="Trans_reg_C"/>
    <property type="match status" value="1"/>
</dbReference>
<dbReference type="Gene3D" id="1.10.10.10">
    <property type="entry name" value="Winged helix-like DNA-binding domain superfamily/Winged helix DNA-binding domain"/>
    <property type="match status" value="1"/>
</dbReference>
<keyword evidence="4 7" id="KW-0238">DNA-binding</keyword>
<proteinExistence type="predicted"/>
<keyword evidence="1" id="KW-0597">Phosphoprotein</keyword>
<dbReference type="PANTHER" id="PTHR48111:SF4">
    <property type="entry name" value="DNA-BINDING DUAL TRANSCRIPTIONAL REGULATOR OMPR"/>
    <property type="match status" value="1"/>
</dbReference>
<dbReference type="GO" id="GO:0005829">
    <property type="term" value="C:cytosol"/>
    <property type="evidence" value="ECO:0007669"/>
    <property type="project" value="TreeGrafter"/>
</dbReference>
<keyword evidence="3" id="KW-0805">Transcription regulation</keyword>
<accession>A0A371Z528</accession>
<dbReference type="GO" id="GO:0000156">
    <property type="term" value="F:phosphorelay response regulator activity"/>
    <property type="evidence" value="ECO:0007669"/>
    <property type="project" value="TreeGrafter"/>
</dbReference>
<dbReference type="GO" id="GO:0032993">
    <property type="term" value="C:protein-DNA complex"/>
    <property type="evidence" value="ECO:0007669"/>
    <property type="project" value="TreeGrafter"/>
</dbReference>
<name>A0A371Z528_9PROT</name>
<dbReference type="CDD" id="cd00383">
    <property type="entry name" value="trans_reg_C"/>
    <property type="match status" value="1"/>
</dbReference>
<dbReference type="PROSITE" id="PS51257">
    <property type="entry name" value="PROKAR_LIPOPROTEIN"/>
    <property type="match status" value="1"/>
</dbReference>
<dbReference type="InterPro" id="IPR001867">
    <property type="entry name" value="OmpR/PhoB-type_DNA-bd"/>
</dbReference>
<feature type="domain" description="OmpR/PhoB-type" evidence="9">
    <location>
        <begin position="135"/>
        <end position="233"/>
    </location>
</feature>